<keyword evidence="1" id="KW-1133">Transmembrane helix</keyword>
<keyword evidence="3" id="KW-1185">Reference proteome</keyword>
<name>A0A378QLQ8_MORLA</name>
<dbReference type="RefSeq" id="WP_228144580.1">
    <property type="nucleotide sequence ID" value="NZ_MXAN01000069.1"/>
</dbReference>
<protein>
    <recommendedName>
        <fullName evidence="4">TRASH domain-containing protein</fullName>
    </recommendedName>
</protein>
<evidence type="ECO:0000313" key="3">
    <source>
        <dbReference type="Proteomes" id="UP000254107"/>
    </source>
</evidence>
<accession>A0A378QLQ8</accession>
<dbReference type="EMBL" id="UGQC01000001">
    <property type="protein sequence ID" value="STZ00273.1"/>
    <property type="molecule type" value="Genomic_DNA"/>
</dbReference>
<sequence>MTLTFAMFAFLINLIIIAIVMKIFFKFMYPKPPKHFFPKAGDDVGIRRCDYCGHELATYRGILQMDVAGDGREYFFCNDEHQSAYFRGDVYQADDDYDGLPTKKPLDDD</sequence>
<keyword evidence="1" id="KW-0812">Transmembrane</keyword>
<keyword evidence="1" id="KW-0472">Membrane</keyword>
<evidence type="ECO:0000256" key="1">
    <source>
        <dbReference type="SAM" id="Phobius"/>
    </source>
</evidence>
<evidence type="ECO:0008006" key="4">
    <source>
        <dbReference type="Google" id="ProtNLM"/>
    </source>
</evidence>
<feature type="transmembrane region" description="Helical" evidence="1">
    <location>
        <begin position="6"/>
        <end position="25"/>
    </location>
</feature>
<dbReference type="Proteomes" id="UP000254107">
    <property type="component" value="Unassembled WGS sequence"/>
</dbReference>
<reference evidence="2 3" key="1">
    <citation type="submission" date="2018-06" db="EMBL/GenBank/DDBJ databases">
        <authorList>
            <consortium name="Pathogen Informatics"/>
            <person name="Doyle S."/>
        </authorList>
    </citation>
    <scope>NUCLEOTIDE SEQUENCE [LARGE SCALE GENOMIC DNA]</scope>
    <source>
        <strain evidence="2 3">NCTC7911</strain>
    </source>
</reference>
<evidence type="ECO:0000313" key="2">
    <source>
        <dbReference type="EMBL" id="STZ00273.1"/>
    </source>
</evidence>
<proteinExistence type="predicted"/>
<organism evidence="2 3">
    <name type="scientific">Moraxella lacunata</name>
    <dbReference type="NCBI Taxonomy" id="477"/>
    <lineage>
        <taxon>Bacteria</taxon>
        <taxon>Pseudomonadati</taxon>
        <taxon>Pseudomonadota</taxon>
        <taxon>Gammaproteobacteria</taxon>
        <taxon>Moraxellales</taxon>
        <taxon>Moraxellaceae</taxon>
        <taxon>Moraxella</taxon>
    </lineage>
</organism>
<gene>
    <name evidence="2" type="ORF">NCTC7911_01667</name>
</gene>
<dbReference type="AlphaFoldDB" id="A0A378QLQ8"/>